<keyword evidence="3" id="KW-0614">Plasmid</keyword>
<evidence type="ECO:0000313" key="3">
    <source>
        <dbReference type="EMBL" id="QHW35411.1"/>
    </source>
</evidence>
<reference evidence="3 4" key="1">
    <citation type="submission" date="2020-02" db="EMBL/GenBank/DDBJ databases">
        <title>Paenibacillus sp. nov., isolated from rhizosphere soil of tomato.</title>
        <authorList>
            <person name="Weon H.-Y."/>
            <person name="Lee S.A."/>
        </authorList>
    </citation>
    <scope>NUCLEOTIDE SEQUENCE [LARGE SCALE GENOMIC DNA]</scope>
    <source>
        <strain evidence="3 4">14171R-81</strain>
        <plasmid evidence="3 4">unnamed1</plasmid>
    </source>
</reference>
<keyword evidence="1" id="KW-1015">Disulfide bond</keyword>
<dbReference type="EMBL" id="CP048287">
    <property type="protein sequence ID" value="QHW35411.1"/>
    <property type="molecule type" value="Genomic_DNA"/>
</dbReference>
<dbReference type="GO" id="GO:0016209">
    <property type="term" value="F:antioxidant activity"/>
    <property type="evidence" value="ECO:0007669"/>
    <property type="project" value="InterPro"/>
</dbReference>
<dbReference type="PANTHER" id="PTHR42852:SF13">
    <property type="entry name" value="PROTEIN DIPZ"/>
    <property type="match status" value="1"/>
</dbReference>
<dbReference type="Gene3D" id="3.40.30.10">
    <property type="entry name" value="Glutaredoxin"/>
    <property type="match status" value="1"/>
</dbReference>
<dbReference type="SUPFAM" id="SSF52833">
    <property type="entry name" value="Thioredoxin-like"/>
    <property type="match status" value="1"/>
</dbReference>
<dbReference type="InterPro" id="IPR000866">
    <property type="entry name" value="AhpC/TSA"/>
</dbReference>
<feature type="domain" description="Thioredoxin" evidence="2">
    <location>
        <begin position="37"/>
        <end position="172"/>
    </location>
</feature>
<sequence>MTERLRKRLSIVLIAGVIAVLAAVVVRQISTVHPAVAAVRKVAPAFDLKDMDGKEIRLSDYRGRRVVLHFWATYCPPCVKEMPVMQRIARQRDDTTVIGVNIGQSRGTVEAFAKSNGLTFPLVIDAVGKITDLYRIQALPTTILIGSDGRVSKIASGAFGSDSQLTDWLTQG</sequence>
<dbReference type="PANTHER" id="PTHR42852">
    <property type="entry name" value="THIOL:DISULFIDE INTERCHANGE PROTEIN DSBE"/>
    <property type="match status" value="1"/>
</dbReference>
<evidence type="ECO:0000313" key="4">
    <source>
        <dbReference type="Proteomes" id="UP000479114"/>
    </source>
</evidence>
<dbReference type="PROSITE" id="PS51352">
    <property type="entry name" value="THIOREDOXIN_2"/>
    <property type="match status" value="1"/>
</dbReference>
<dbReference type="InterPro" id="IPR050553">
    <property type="entry name" value="Thioredoxin_ResA/DsbE_sf"/>
</dbReference>
<dbReference type="Pfam" id="PF00578">
    <property type="entry name" value="AhpC-TSA"/>
    <property type="match status" value="1"/>
</dbReference>
<dbReference type="InterPro" id="IPR013766">
    <property type="entry name" value="Thioredoxin_domain"/>
</dbReference>
<organism evidence="3 4">
    <name type="scientific">Paenibacillus rhizovicinus</name>
    <dbReference type="NCBI Taxonomy" id="2704463"/>
    <lineage>
        <taxon>Bacteria</taxon>
        <taxon>Bacillati</taxon>
        <taxon>Bacillota</taxon>
        <taxon>Bacilli</taxon>
        <taxon>Bacillales</taxon>
        <taxon>Paenibacillaceae</taxon>
        <taxon>Paenibacillus</taxon>
    </lineage>
</organism>
<dbReference type="AlphaFoldDB" id="A0A6C0PAK4"/>
<dbReference type="GO" id="GO:0016491">
    <property type="term" value="F:oxidoreductase activity"/>
    <property type="evidence" value="ECO:0007669"/>
    <property type="project" value="InterPro"/>
</dbReference>
<name>A0A6C0PAK4_9BACL</name>
<geneLocation type="plasmid" evidence="3 4">
    <name>unnamed1</name>
</geneLocation>
<dbReference type="InterPro" id="IPR017937">
    <property type="entry name" value="Thioredoxin_CS"/>
</dbReference>
<evidence type="ECO:0000259" key="2">
    <source>
        <dbReference type="PROSITE" id="PS51352"/>
    </source>
</evidence>
<gene>
    <name evidence="3" type="ORF">GZH47_31410</name>
</gene>
<accession>A0A6C0PAK4</accession>
<protein>
    <submittedName>
        <fullName evidence="3">Redoxin domain-containing protein</fullName>
    </submittedName>
</protein>
<dbReference type="InterPro" id="IPR036249">
    <property type="entry name" value="Thioredoxin-like_sf"/>
</dbReference>
<dbReference type="PROSITE" id="PS00194">
    <property type="entry name" value="THIOREDOXIN_1"/>
    <property type="match status" value="1"/>
</dbReference>
<keyword evidence="4" id="KW-1185">Reference proteome</keyword>
<dbReference type="CDD" id="cd02966">
    <property type="entry name" value="TlpA_like_family"/>
    <property type="match status" value="1"/>
</dbReference>
<dbReference type="RefSeq" id="WP_162645558.1">
    <property type="nucleotide sequence ID" value="NZ_CP048287.1"/>
</dbReference>
<proteinExistence type="predicted"/>
<dbReference type="Proteomes" id="UP000479114">
    <property type="component" value="Plasmid unnamed1"/>
</dbReference>
<dbReference type="KEGG" id="prz:GZH47_31410"/>
<evidence type="ECO:0000256" key="1">
    <source>
        <dbReference type="ARBA" id="ARBA00023157"/>
    </source>
</evidence>